<evidence type="ECO:0000313" key="2">
    <source>
        <dbReference type="EMBL" id="OEV16044.1"/>
    </source>
</evidence>
<gene>
    <name evidence="2" type="ORF">AN221_35195</name>
</gene>
<evidence type="ECO:0000256" key="1">
    <source>
        <dbReference type="SAM" id="MobiDB-lite"/>
    </source>
</evidence>
<organism evidence="2 3">
    <name type="scientific">Streptomyces nanshensis</name>
    <dbReference type="NCBI Taxonomy" id="518642"/>
    <lineage>
        <taxon>Bacteria</taxon>
        <taxon>Bacillati</taxon>
        <taxon>Actinomycetota</taxon>
        <taxon>Actinomycetes</taxon>
        <taxon>Kitasatosporales</taxon>
        <taxon>Streptomycetaceae</taxon>
        <taxon>Streptomyces</taxon>
    </lineage>
</organism>
<name>A0A1E7LIR0_9ACTN</name>
<dbReference type="EMBL" id="LJGZ01000105">
    <property type="protein sequence ID" value="OEV16044.1"/>
    <property type="molecule type" value="Genomic_DNA"/>
</dbReference>
<dbReference type="AlphaFoldDB" id="A0A1E7LIR0"/>
<sequence>MPEGVADQVGDHHVEAAGVEPGADAGGEFGADAVVLVPVPVLEGLADGLGHIDLVGVQLGRAGVEAGDLHQVLDEHRELPGLRADQPDRAGGVGVQVVRVRTLVQHLGDGEHPG</sequence>
<proteinExistence type="predicted"/>
<accession>A0A1E7LIR0</accession>
<evidence type="ECO:0000313" key="3">
    <source>
        <dbReference type="Proteomes" id="UP000175971"/>
    </source>
</evidence>
<reference evidence="2 3" key="1">
    <citation type="journal article" date="2016" name="Front. Microbiol.">
        <title>Comparative Genomics Analysis of Streptomyces Species Reveals Their Adaptation to the Marine Environment and Their Diversity at the Genomic Level.</title>
        <authorList>
            <person name="Tian X."/>
            <person name="Zhang Z."/>
            <person name="Yang T."/>
            <person name="Chen M."/>
            <person name="Li J."/>
            <person name="Chen F."/>
            <person name="Yang J."/>
            <person name="Li W."/>
            <person name="Zhang B."/>
            <person name="Zhang Z."/>
            <person name="Wu J."/>
            <person name="Zhang C."/>
            <person name="Long L."/>
            <person name="Xiao J."/>
        </authorList>
    </citation>
    <scope>NUCLEOTIDE SEQUENCE [LARGE SCALE GENOMIC DNA]</scope>
    <source>
        <strain evidence="2 3">SCSIO M10372</strain>
    </source>
</reference>
<dbReference type="Proteomes" id="UP000175971">
    <property type="component" value="Unassembled WGS sequence"/>
</dbReference>
<feature type="region of interest" description="Disordered" evidence="1">
    <location>
        <begin position="1"/>
        <end position="23"/>
    </location>
</feature>
<protein>
    <submittedName>
        <fullName evidence="2">Uncharacterized protein</fullName>
    </submittedName>
</protein>
<comment type="caution">
    <text evidence="2">The sequence shown here is derived from an EMBL/GenBank/DDBJ whole genome shotgun (WGS) entry which is preliminary data.</text>
</comment>
<keyword evidence="3" id="KW-1185">Reference proteome</keyword>